<keyword evidence="4" id="KW-0238">DNA-binding</keyword>
<comment type="similarity">
    <text evidence="1">Belongs to the DNA mismatch repair MutS family.</text>
</comment>
<dbReference type="InterPro" id="IPR007861">
    <property type="entry name" value="DNA_mismatch_repair_MutS_clamp"/>
</dbReference>
<dbReference type="Gene3D" id="3.40.50.300">
    <property type="entry name" value="P-loop containing nucleotide triphosphate hydrolases"/>
    <property type="match status" value="1"/>
</dbReference>
<dbReference type="PANTHER" id="PTHR11361:SF21">
    <property type="entry name" value="MUTS PROTEIN HOMOLOG 4"/>
    <property type="match status" value="1"/>
</dbReference>
<reference evidence="6 7" key="1">
    <citation type="submission" date="2024-09" db="EMBL/GenBank/DDBJ databases">
        <title>Genome sequencing and assembly of Phytophthora oleae, isolate VK10A, causative agent of rot of olive drupes.</title>
        <authorList>
            <person name="Conti Taguali S."/>
            <person name="Riolo M."/>
            <person name="La Spada F."/>
            <person name="Cacciola S.O."/>
            <person name="Dionisio G."/>
        </authorList>
    </citation>
    <scope>NUCLEOTIDE SEQUENCE [LARGE SCALE GENOMIC DNA]</scope>
    <source>
        <strain evidence="6 7">VK10A</strain>
    </source>
</reference>
<dbReference type="SMART" id="SM00534">
    <property type="entry name" value="MUTSac"/>
    <property type="match status" value="1"/>
</dbReference>
<evidence type="ECO:0000313" key="6">
    <source>
        <dbReference type="EMBL" id="KAL3667975.1"/>
    </source>
</evidence>
<gene>
    <name evidence="6" type="ORF">V7S43_006852</name>
</gene>
<keyword evidence="3" id="KW-0067">ATP-binding</keyword>
<evidence type="ECO:0000313" key="7">
    <source>
        <dbReference type="Proteomes" id="UP001632037"/>
    </source>
</evidence>
<dbReference type="AlphaFoldDB" id="A0ABD3FQN9"/>
<dbReference type="Proteomes" id="UP001632037">
    <property type="component" value="Unassembled WGS sequence"/>
</dbReference>
<evidence type="ECO:0000256" key="4">
    <source>
        <dbReference type="ARBA" id="ARBA00023125"/>
    </source>
</evidence>
<evidence type="ECO:0000259" key="5">
    <source>
        <dbReference type="PROSITE" id="PS00486"/>
    </source>
</evidence>
<name>A0ABD3FQN9_9STRA</name>
<dbReference type="Gene3D" id="1.10.1420.10">
    <property type="match status" value="2"/>
</dbReference>
<accession>A0ABD3FQN9</accession>
<dbReference type="Pfam" id="PF00488">
    <property type="entry name" value="MutS_V"/>
    <property type="match status" value="1"/>
</dbReference>
<organism evidence="6 7">
    <name type="scientific">Phytophthora oleae</name>
    <dbReference type="NCBI Taxonomy" id="2107226"/>
    <lineage>
        <taxon>Eukaryota</taxon>
        <taxon>Sar</taxon>
        <taxon>Stramenopiles</taxon>
        <taxon>Oomycota</taxon>
        <taxon>Peronosporomycetes</taxon>
        <taxon>Peronosporales</taxon>
        <taxon>Peronosporaceae</taxon>
        <taxon>Phytophthora</taxon>
    </lineage>
</organism>
<dbReference type="InterPro" id="IPR027417">
    <property type="entry name" value="P-loop_NTPase"/>
</dbReference>
<evidence type="ECO:0000256" key="3">
    <source>
        <dbReference type="ARBA" id="ARBA00022840"/>
    </source>
</evidence>
<keyword evidence="2" id="KW-0547">Nucleotide-binding</keyword>
<dbReference type="SUPFAM" id="SSF52540">
    <property type="entry name" value="P-loop containing nucleoside triphosphate hydrolases"/>
    <property type="match status" value="1"/>
</dbReference>
<dbReference type="GO" id="GO:0005524">
    <property type="term" value="F:ATP binding"/>
    <property type="evidence" value="ECO:0007669"/>
    <property type="project" value="UniProtKB-KW"/>
</dbReference>
<sequence length="432" mass="47993">MLDVARRTYLDTIEKIHEVVHTYKENLGIPIRLNYTARRGYHFAVPVNAKDLPASFIERVATKTVICCSTKTLVSLNLRLNEALTAVYKLSNDVIQQLLDKIRPRATTMHAMVESVALLDMLISFVNVVALSPPDHPYTRPTVSQLGNLVIKKGRHPLVENVLKDRAYIPSDTFFDPLSTFHIVTGPNCAGKSTYLRATALIVIMAQMGCYVPASESFIPIRDRICTRFGTSDDMEENASSFAVEMTEMAFILETCTSRSLVLIDELGRGTANDEGAALAWSIGEEIIHRGPYTCFATHYHQLNRLARLYPRCQCYHMGTGSNTNSAHFRFVLKDGPFPCVGMYGIKTAAQCGLPAEVIREAENTYKKLQDDREADEISADQNSTAIPITMNKNLLHHLYALRYADLDDAGIQVRPSASATAPPNSVSCSNR</sequence>
<dbReference type="PANTHER" id="PTHR11361">
    <property type="entry name" value="DNA MISMATCH REPAIR PROTEIN MUTS FAMILY MEMBER"/>
    <property type="match status" value="1"/>
</dbReference>
<comment type="caution">
    <text evidence="6">The sequence shown here is derived from an EMBL/GenBank/DDBJ whole genome shotgun (WGS) entry which is preliminary data.</text>
</comment>
<dbReference type="PROSITE" id="PS00486">
    <property type="entry name" value="DNA_MISMATCH_REPAIR_2"/>
    <property type="match status" value="1"/>
</dbReference>
<evidence type="ECO:0000256" key="2">
    <source>
        <dbReference type="ARBA" id="ARBA00022741"/>
    </source>
</evidence>
<protein>
    <recommendedName>
        <fullName evidence="5">DNA mismatch repair proteins mutS family domain-containing protein</fullName>
    </recommendedName>
</protein>
<dbReference type="InterPro" id="IPR000432">
    <property type="entry name" value="DNA_mismatch_repair_MutS_C"/>
</dbReference>
<keyword evidence="7" id="KW-1185">Reference proteome</keyword>
<dbReference type="SUPFAM" id="SSF48334">
    <property type="entry name" value="DNA repair protein MutS, domain III"/>
    <property type="match status" value="1"/>
</dbReference>
<dbReference type="GO" id="GO:0003677">
    <property type="term" value="F:DNA binding"/>
    <property type="evidence" value="ECO:0007669"/>
    <property type="project" value="UniProtKB-KW"/>
</dbReference>
<evidence type="ECO:0000256" key="1">
    <source>
        <dbReference type="ARBA" id="ARBA00006271"/>
    </source>
</evidence>
<dbReference type="InterPro" id="IPR036187">
    <property type="entry name" value="DNA_mismatch_repair_MutS_sf"/>
</dbReference>
<feature type="domain" description="DNA mismatch repair proteins mutS family" evidence="5">
    <location>
        <begin position="260"/>
        <end position="276"/>
    </location>
</feature>
<dbReference type="Pfam" id="PF05190">
    <property type="entry name" value="MutS_IV"/>
    <property type="match status" value="1"/>
</dbReference>
<dbReference type="EMBL" id="JBIMZQ010000012">
    <property type="protein sequence ID" value="KAL3667975.1"/>
    <property type="molecule type" value="Genomic_DNA"/>
</dbReference>
<dbReference type="InterPro" id="IPR045076">
    <property type="entry name" value="MutS"/>
</dbReference>
<proteinExistence type="inferred from homology"/>